<proteinExistence type="predicted"/>
<dbReference type="EMBL" id="HBFJ01000839">
    <property type="protein sequence ID" value="CAD8733486.1"/>
    <property type="molecule type" value="Transcribed_RNA"/>
</dbReference>
<dbReference type="Gene3D" id="1.10.287.110">
    <property type="entry name" value="DnaJ domain"/>
    <property type="match status" value="1"/>
</dbReference>
<dbReference type="SUPFAM" id="SSF46565">
    <property type="entry name" value="Chaperone J-domain"/>
    <property type="match status" value="1"/>
</dbReference>
<evidence type="ECO:0000313" key="2">
    <source>
        <dbReference type="EMBL" id="CAD8733486.1"/>
    </source>
</evidence>
<organism evidence="2">
    <name type="scientific">Skeletonema marinoi</name>
    <dbReference type="NCBI Taxonomy" id="267567"/>
    <lineage>
        <taxon>Eukaryota</taxon>
        <taxon>Sar</taxon>
        <taxon>Stramenopiles</taxon>
        <taxon>Ochrophyta</taxon>
        <taxon>Bacillariophyta</taxon>
        <taxon>Coscinodiscophyceae</taxon>
        <taxon>Thalassiosirophycidae</taxon>
        <taxon>Thalassiosirales</taxon>
        <taxon>Skeletonemataceae</taxon>
        <taxon>Skeletonema</taxon>
        <taxon>Skeletonema marinoi-dohrnii complex</taxon>
    </lineage>
</organism>
<dbReference type="InterPro" id="IPR036869">
    <property type="entry name" value="J_dom_sf"/>
</dbReference>
<evidence type="ECO:0000256" key="1">
    <source>
        <dbReference type="SAM" id="MobiDB-lite"/>
    </source>
</evidence>
<protein>
    <recommendedName>
        <fullName evidence="3">J domain-containing protein</fullName>
    </recommendedName>
</protein>
<name>A0A7S0XMH3_9STRA</name>
<accession>A0A7S0XMH3</accession>
<feature type="region of interest" description="Disordered" evidence="1">
    <location>
        <begin position="149"/>
        <end position="169"/>
    </location>
</feature>
<dbReference type="AlphaFoldDB" id="A0A7S0XMH3"/>
<sequence length="207" mass="23692">MSTRVTSAASKRAKATLIELLFPRQQAKRYSHLQLRMAYLQKVHIMHPDKQRLSSSTRDESAHEQFVQLQNAWEAYNISARMFHKTNHGKSKQGENSDDDDKDDFTMFGVGCSFSDSPEERRLRDEIMEQACRGWLPSGALSHSFDATEKAKKEVKSPQQATKLSDDNLFIQQQTSEESIGSTNVQNVNAKKSLVQNVENYRIKRKP</sequence>
<evidence type="ECO:0008006" key="3">
    <source>
        <dbReference type="Google" id="ProtNLM"/>
    </source>
</evidence>
<reference evidence="2" key="1">
    <citation type="submission" date="2021-01" db="EMBL/GenBank/DDBJ databases">
        <authorList>
            <person name="Corre E."/>
            <person name="Pelletier E."/>
            <person name="Niang G."/>
            <person name="Scheremetjew M."/>
            <person name="Finn R."/>
            <person name="Kale V."/>
            <person name="Holt S."/>
            <person name="Cochrane G."/>
            <person name="Meng A."/>
            <person name="Brown T."/>
            <person name="Cohen L."/>
        </authorList>
    </citation>
    <scope>NUCLEOTIDE SEQUENCE</scope>
    <source>
        <strain evidence="2">SM1012Hels-07</strain>
    </source>
</reference>
<gene>
    <name evidence="2" type="ORF">SMAR0319_LOCUS635</name>
</gene>